<dbReference type="EnsemblMetazoa" id="ASIC022069-RA">
    <property type="protein sequence ID" value="ASIC022069-PA"/>
    <property type="gene ID" value="ASIC022069"/>
</dbReference>
<organism evidence="2">
    <name type="scientific">Anopheles sinensis</name>
    <name type="common">Mosquito</name>
    <dbReference type="NCBI Taxonomy" id="74873"/>
    <lineage>
        <taxon>Eukaryota</taxon>
        <taxon>Metazoa</taxon>
        <taxon>Ecdysozoa</taxon>
        <taxon>Arthropoda</taxon>
        <taxon>Hexapoda</taxon>
        <taxon>Insecta</taxon>
        <taxon>Pterygota</taxon>
        <taxon>Neoptera</taxon>
        <taxon>Endopterygota</taxon>
        <taxon>Diptera</taxon>
        <taxon>Nematocera</taxon>
        <taxon>Culicoidea</taxon>
        <taxon>Culicidae</taxon>
        <taxon>Anophelinae</taxon>
        <taxon>Anopheles</taxon>
    </lineage>
</organism>
<name>A0A084WU00_ANOSI</name>
<dbReference type="AlphaFoldDB" id="A0A084WU00"/>
<gene>
    <name evidence="2" type="ORF">ZHAS_00022069</name>
</gene>
<reference evidence="3" key="2">
    <citation type="submission" date="2020-05" db="UniProtKB">
        <authorList>
            <consortium name="EnsemblMetazoa"/>
        </authorList>
    </citation>
    <scope>IDENTIFICATION</scope>
</reference>
<dbReference type="EMBL" id="KE525421">
    <property type="protein sequence ID" value="KFB53694.1"/>
    <property type="molecule type" value="Genomic_DNA"/>
</dbReference>
<evidence type="ECO:0000313" key="2">
    <source>
        <dbReference type="EMBL" id="KFB53694.1"/>
    </source>
</evidence>
<dbReference type="EMBL" id="ATLV01026971">
    <property type="status" value="NOT_ANNOTATED_CDS"/>
    <property type="molecule type" value="Genomic_DNA"/>
</dbReference>
<protein>
    <submittedName>
        <fullName evidence="2 3">Uncharacterized protein</fullName>
    </submittedName>
</protein>
<evidence type="ECO:0000256" key="1">
    <source>
        <dbReference type="SAM" id="MobiDB-lite"/>
    </source>
</evidence>
<reference evidence="2 4" key="1">
    <citation type="journal article" date="2014" name="BMC Genomics">
        <title>Genome sequence of Anopheles sinensis provides insight into genetics basis of mosquito competence for malaria parasites.</title>
        <authorList>
            <person name="Zhou D."/>
            <person name="Zhang D."/>
            <person name="Ding G."/>
            <person name="Shi L."/>
            <person name="Hou Q."/>
            <person name="Ye Y."/>
            <person name="Xu Y."/>
            <person name="Zhou H."/>
            <person name="Xiong C."/>
            <person name="Li S."/>
            <person name="Yu J."/>
            <person name="Hong S."/>
            <person name="Yu X."/>
            <person name="Zou P."/>
            <person name="Chen C."/>
            <person name="Chang X."/>
            <person name="Wang W."/>
            <person name="Lv Y."/>
            <person name="Sun Y."/>
            <person name="Ma L."/>
            <person name="Shen B."/>
            <person name="Zhu C."/>
        </authorList>
    </citation>
    <scope>NUCLEOTIDE SEQUENCE [LARGE SCALE GENOMIC DNA]</scope>
</reference>
<accession>A0A084WU00</accession>
<evidence type="ECO:0000313" key="4">
    <source>
        <dbReference type="Proteomes" id="UP000030765"/>
    </source>
</evidence>
<sequence length="83" mass="9468">MARFPPRQRTNTPGWRGSVQEVSWKRSKPGPLNAIGRKAYRGPCGWMDGWIQRIDVDHLRPMFGHPVLAARGKMPPSKGNRFD</sequence>
<feature type="region of interest" description="Disordered" evidence="1">
    <location>
        <begin position="1"/>
        <end position="28"/>
    </location>
</feature>
<dbReference type="VEuPathDB" id="VectorBase:ASIC022069"/>
<keyword evidence="4" id="KW-1185">Reference proteome</keyword>
<proteinExistence type="predicted"/>
<evidence type="ECO:0000313" key="3">
    <source>
        <dbReference type="EnsemblMetazoa" id="ASIC022069-PA"/>
    </source>
</evidence>
<dbReference type="Proteomes" id="UP000030765">
    <property type="component" value="Unassembled WGS sequence"/>
</dbReference>